<evidence type="ECO:0000313" key="5">
    <source>
        <dbReference type="Proteomes" id="UP000823910"/>
    </source>
</evidence>
<sequence length="428" mass="47955">MRETAQVSPDREQNQPASPSQSDASDHPVSEIIWTDEGTGGLLGELPDGQRALIEEYISRYYGALMTFEEPDFSDLFASDAGVWRNLHEQAMAYLIGLRSMQRTDLRLAGYRSELALEESAEDLENEADLLRITLTETSTQNFAEHPEVDSVLYGIRHTFDLVQENGRWLIKGHTQWDGIFWNMMRELGEDGLEERTDGEAYFAARRETLLEEAREEMELRLEDGSGQDTLPPQGTERGEAREERSSAEAELMPYDGEAAASYGASFVGQRNADWWDYSRQGGNCQNFVSQCLYAGGIPMDVRGGAVWKWYGEAVNDLEEDRGCSASWINVDSFYQYVQENEGYGLAAGTDGSYWEGDVGDVILMGPAHDLNHSVLISKVVQNAQGHTVDYLIHSNTSDVKDFPVSAYPNPRQVLVRILGWRPSGESD</sequence>
<dbReference type="AlphaFoldDB" id="A0A9D2SIR5"/>
<evidence type="ECO:0000259" key="3">
    <source>
        <dbReference type="Pfam" id="PF12671"/>
    </source>
</evidence>
<feature type="compositionally biased region" description="Polar residues" evidence="2">
    <location>
        <begin position="14"/>
        <end position="23"/>
    </location>
</feature>
<dbReference type="Pfam" id="PF12671">
    <property type="entry name" value="Amidase_6"/>
    <property type="match status" value="1"/>
</dbReference>
<proteinExistence type="predicted"/>
<dbReference type="EMBL" id="DWWT01000053">
    <property type="protein sequence ID" value="HJC06548.1"/>
    <property type="molecule type" value="Genomic_DNA"/>
</dbReference>
<name>A0A9D2SIR5_9FIRM</name>
<organism evidence="4 5">
    <name type="scientific">Candidatus Enterocloster excrementipullorum</name>
    <dbReference type="NCBI Taxonomy" id="2838559"/>
    <lineage>
        <taxon>Bacteria</taxon>
        <taxon>Bacillati</taxon>
        <taxon>Bacillota</taxon>
        <taxon>Clostridia</taxon>
        <taxon>Lachnospirales</taxon>
        <taxon>Lachnospiraceae</taxon>
        <taxon>Enterocloster</taxon>
    </lineage>
</organism>
<dbReference type="PANTHER" id="PTHR40032">
    <property type="entry name" value="EXPORTED PROTEIN-RELATED"/>
    <property type="match status" value="1"/>
</dbReference>
<feature type="domain" description="Putative amidase" evidence="3">
    <location>
        <begin position="255"/>
        <end position="406"/>
    </location>
</feature>
<feature type="compositionally biased region" description="Basic and acidic residues" evidence="2">
    <location>
        <begin position="237"/>
        <end position="248"/>
    </location>
</feature>
<reference evidence="4" key="2">
    <citation type="submission" date="2021-04" db="EMBL/GenBank/DDBJ databases">
        <authorList>
            <person name="Gilroy R."/>
        </authorList>
    </citation>
    <scope>NUCLEOTIDE SEQUENCE</scope>
    <source>
        <strain evidence="4">CHK180-15479</strain>
    </source>
</reference>
<evidence type="ECO:0000256" key="2">
    <source>
        <dbReference type="SAM" id="MobiDB-lite"/>
    </source>
</evidence>
<feature type="compositionally biased region" description="Basic and acidic residues" evidence="2">
    <location>
        <begin position="1"/>
        <end position="13"/>
    </location>
</feature>
<comment type="caution">
    <text evidence="4">The sequence shown here is derived from an EMBL/GenBank/DDBJ whole genome shotgun (WGS) entry which is preliminary data.</text>
</comment>
<protein>
    <submittedName>
        <fullName evidence="4">Amidase domain-containing protein</fullName>
    </submittedName>
</protein>
<keyword evidence="1" id="KW-0175">Coiled coil</keyword>
<dbReference type="InterPro" id="IPR024301">
    <property type="entry name" value="Amidase_6"/>
</dbReference>
<dbReference type="PANTHER" id="PTHR40032:SF1">
    <property type="entry name" value="EXPORTED PROTEIN"/>
    <property type="match status" value="1"/>
</dbReference>
<accession>A0A9D2SIR5</accession>
<feature type="region of interest" description="Disordered" evidence="2">
    <location>
        <begin position="220"/>
        <end position="248"/>
    </location>
</feature>
<feature type="region of interest" description="Disordered" evidence="2">
    <location>
        <begin position="1"/>
        <end position="28"/>
    </location>
</feature>
<evidence type="ECO:0000256" key="1">
    <source>
        <dbReference type="SAM" id="Coils"/>
    </source>
</evidence>
<reference evidence="4" key="1">
    <citation type="journal article" date="2021" name="PeerJ">
        <title>Extensive microbial diversity within the chicken gut microbiome revealed by metagenomics and culture.</title>
        <authorList>
            <person name="Gilroy R."/>
            <person name="Ravi A."/>
            <person name="Getino M."/>
            <person name="Pursley I."/>
            <person name="Horton D.L."/>
            <person name="Alikhan N.F."/>
            <person name="Baker D."/>
            <person name="Gharbi K."/>
            <person name="Hall N."/>
            <person name="Watson M."/>
            <person name="Adriaenssens E.M."/>
            <person name="Foster-Nyarko E."/>
            <person name="Jarju S."/>
            <person name="Secka A."/>
            <person name="Antonio M."/>
            <person name="Oren A."/>
            <person name="Chaudhuri R.R."/>
            <person name="La Ragione R."/>
            <person name="Hildebrand F."/>
            <person name="Pallen M.J."/>
        </authorList>
    </citation>
    <scope>NUCLEOTIDE SEQUENCE</scope>
    <source>
        <strain evidence="4">CHK180-15479</strain>
    </source>
</reference>
<feature type="coiled-coil region" evidence="1">
    <location>
        <begin position="114"/>
        <end position="141"/>
    </location>
</feature>
<dbReference type="Proteomes" id="UP000823910">
    <property type="component" value="Unassembled WGS sequence"/>
</dbReference>
<gene>
    <name evidence="4" type="ORF">H9704_10420</name>
</gene>
<evidence type="ECO:0000313" key="4">
    <source>
        <dbReference type="EMBL" id="HJC06548.1"/>
    </source>
</evidence>